<protein>
    <submittedName>
        <fullName evidence="2">Uncharacterized protein</fullName>
    </submittedName>
</protein>
<evidence type="ECO:0000313" key="3">
    <source>
        <dbReference type="Proteomes" id="UP000223875"/>
    </source>
</evidence>
<accession>A0A0U1ZEH1</accession>
<dbReference type="Proteomes" id="UP000223875">
    <property type="component" value="Segment"/>
</dbReference>
<dbReference type="RefSeq" id="YP_009785078.1">
    <property type="nucleotide sequence ID" value="NC_047751.1"/>
</dbReference>
<evidence type="ECO:0000256" key="1">
    <source>
        <dbReference type="SAM" id="MobiDB-lite"/>
    </source>
</evidence>
<reference evidence="2 3" key="1">
    <citation type="submission" date="2015-01" db="EMBL/GenBank/DDBJ databases">
        <title>Genomic characterization of bacteriophage ITL-1, lytic for Rasltonia solanacearum.</title>
        <authorList>
            <person name="Hernandez-Romano J."/>
            <person name="Martinez-Barnetche J."/>
            <person name="Tellez-Sosa J.M."/>
            <person name="Gomez-Barreto R.E."/>
            <person name="Teran-Leon I."/>
            <person name="Serrano-Plancarte R."/>
            <person name="Zavala-Padilla G."/>
            <person name="Estrada-Carrillo M."/>
        </authorList>
    </citation>
    <scope>NUCLEOTIDE SEQUENCE [LARGE SCALE GENOMIC DNA]</scope>
</reference>
<dbReference type="EMBL" id="KP343639">
    <property type="protein sequence ID" value="AJT60825.1"/>
    <property type="molecule type" value="Genomic_DNA"/>
</dbReference>
<dbReference type="KEGG" id="vg:54975124"/>
<evidence type="ECO:0000313" key="2">
    <source>
        <dbReference type="EMBL" id="AJT60825.1"/>
    </source>
</evidence>
<proteinExistence type="predicted"/>
<dbReference type="GeneID" id="54975124"/>
<name>A0A0U1ZEH1_9CAUD</name>
<sequence length="54" mass="5885">MPTRASSAPRSMPRRGGWKCPTSSAAFRETPEGPVMGLWGFFRSGRFTHTSGPT</sequence>
<feature type="compositionally biased region" description="Low complexity" evidence="1">
    <location>
        <begin position="1"/>
        <end position="11"/>
    </location>
</feature>
<keyword evidence="3" id="KW-1185">Reference proteome</keyword>
<feature type="region of interest" description="Disordered" evidence="1">
    <location>
        <begin position="1"/>
        <end position="31"/>
    </location>
</feature>
<organism evidence="2 3">
    <name type="scientific">Ralstonia phage phiITL-1</name>
    <dbReference type="NCBI Taxonomy" id="1597967"/>
    <lineage>
        <taxon>Viruses</taxon>
        <taxon>Duplodnaviria</taxon>
        <taxon>Heunggongvirae</taxon>
        <taxon>Uroviricota</taxon>
        <taxon>Caudoviricetes</taxon>
        <taxon>Autographivirales</taxon>
        <taxon>Autotranscriptaviridae</taxon>
        <taxon>Serkorvirus</taxon>
        <taxon>Serkorvirus ITL1</taxon>
    </lineage>
</organism>